<feature type="region of interest" description="Disordered" evidence="1">
    <location>
        <begin position="1"/>
        <end position="23"/>
    </location>
</feature>
<reference evidence="2" key="1">
    <citation type="submission" date="2020-10" db="EMBL/GenBank/DDBJ databases">
        <title>Unveiling of a novel bifunctional photoreceptor, Dualchrome1, isolated from a cosmopolitan green alga.</title>
        <authorList>
            <person name="Suzuki S."/>
            <person name="Kawachi M."/>
        </authorList>
    </citation>
    <scope>NUCLEOTIDE SEQUENCE</scope>
    <source>
        <strain evidence="2">NIES 2893</strain>
    </source>
</reference>
<feature type="region of interest" description="Disordered" evidence="1">
    <location>
        <begin position="226"/>
        <end position="250"/>
    </location>
</feature>
<evidence type="ECO:0000313" key="2">
    <source>
        <dbReference type="EMBL" id="GHP08928.1"/>
    </source>
</evidence>
<evidence type="ECO:0000256" key="1">
    <source>
        <dbReference type="SAM" id="MobiDB-lite"/>
    </source>
</evidence>
<dbReference type="Proteomes" id="UP000660262">
    <property type="component" value="Unassembled WGS sequence"/>
</dbReference>
<dbReference type="AlphaFoldDB" id="A0A830HPT6"/>
<keyword evidence="3" id="KW-1185">Reference proteome</keyword>
<proteinExistence type="predicted"/>
<gene>
    <name evidence="2" type="ORF">PPROV_000766500</name>
</gene>
<dbReference type="EMBL" id="BNJQ01000022">
    <property type="protein sequence ID" value="GHP08928.1"/>
    <property type="molecule type" value="Genomic_DNA"/>
</dbReference>
<name>A0A830HPT6_9CHLO</name>
<comment type="caution">
    <text evidence="2">The sequence shown here is derived from an EMBL/GenBank/DDBJ whole genome shotgun (WGS) entry which is preliminary data.</text>
</comment>
<protein>
    <submittedName>
        <fullName evidence="2">Uncharacterized protein</fullName>
    </submittedName>
</protein>
<feature type="region of interest" description="Disordered" evidence="1">
    <location>
        <begin position="90"/>
        <end position="115"/>
    </location>
</feature>
<organism evidence="2 3">
    <name type="scientific">Pycnococcus provasolii</name>
    <dbReference type="NCBI Taxonomy" id="41880"/>
    <lineage>
        <taxon>Eukaryota</taxon>
        <taxon>Viridiplantae</taxon>
        <taxon>Chlorophyta</taxon>
        <taxon>Pseudoscourfieldiophyceae</taxon>
        <taxon>Pseudoscourfieldiales</taxon>
        <taxon>Pycnococcaceae</taxon>
        <taxon>Pycnococcus</taxon>
    </lineage>
</organism>
<accession>A0A830HPT6</accession>
<sequence length="250" mass="26445">MDALLPSSVHERAPSSSSLAAYGDENSLQGALSSIWKTPGKSSSLSGNAILNNTSMVKKPLFGGGVSSTPFGGGAAASKSGAFGGGGGGGALGAKTPGRRVLGDVTNGANTNTTHKTTVKQVTTNKTKQRTVQRQKKQLQQQLQQQTLQQQNNTIQQQTIDARARQLAEDENLPCESFAGATFEEQVSAEYAERYDSMVRSVQQDTAWLKHAPKATTYVPPIDVLLDDGEDDIDDGDDLLPPADDDDLLP</sequence>
<evidence type="ECO:0000313" key="3">
    <source>
        <dbReference type="Proteomes" id="UP000660262"/>
    </source>
</evidence>